<evidence type="ECO:0000313" key="1">
    <source>
        <dbReference type="EMBL" id="MDC2744785.1"/>
    </source>
</evidence>
<proteinExistence type="predicted"/>
<dbReference type="EMBL" id="JAQNZF010000037">
    <property type="protein sequence ID" value="MDC2744785.1"/>
    <property type="molecule type" value="Genomic_DNA"/>
</dbReference>
<reference evidence="1" key="1">
    <citation type="submission" date="2022-10" db="EMBL/GenBank/DDBJ databases">
        <title>Human gut microbiome strain richness.</title>
        <authorList>
            <person name="Chen-Liaw A."/>
        </authorList>
    </citation>
    <scope>NUCLEOTIDE SEQUENCE</scope>
    <source>
        <strain evidence="1">BSD2780120875st1_E1_BSD2780120875_150330</strain>
    </source>
</reference>
<dbReference type="AlphaFoldDB" id="A0AAW6HP90"/>
<protein>
    <submittedName>
        <fullName evidence="1">Uncharacterized protein</fullName>
    </submittedName>
</protein>
<dbReference type="RefSeq" id="WP_138343808.1">
    <property type="nucleotide sequence ID" value="NZ_JADMTR010000043.1"/>
</dbReference>
<name>A0AAW6HP90_BACOV</name>
<evidence type="ECO:0000313" key="2">
    <source>
        <dbReference type="Proteomes" id="UP001219389"/>
    </source>
</evidence>
<sequence length="82" mass="9445">MKTILEVSLQEASKAQVAINDSLLQTELTQTGTNIWELPTYDMNDRYECDGDEELKDEIRELFTVCGISEDEYSFSDKKTEE</sequence>
<dbReference type="Proteomes" id="UP001219389">
    <property type="component" value="Unassembled WGS sequence"/>
</dbReference>
<organism evidence="1 2">
    <name type="scientific">Bacteroides ovatus</name>
    <dbReference type="NCBI Taxonomy" id="28116"/>
    <lineage>
        <taxon>Bacteria</taxon>
        <taxon>Pseudomonadati</taxon>
        <taxon>Bacteroidota</taxon>
        <taxon>Bacteroidia</taxon>
        <taxon>Bacteroidales</taxon>
        <taxon>Bacteroidaceae</taxon>
        <taxon>Bacteroides</taxon>
    </lineage>
</organism>
<gene>
    <name evidence="1" type="ORF">PO382_21475</name>
</gene>
<accession>A0AAW6HP90</accession>
<comment type="caution">
    <text evidence="1">The sequence shown here is derived from an EMBL/GenBank/DDBJ whole genome shotgun (WGS) entry which is preliminary data.</text>
</comment>